<comment type="caution">
    <text evidence="1">The sequence shown here is derived from an EMBL/GenBank/DDBJ whole genome shotgun (WGS) entry which is preliminary data.</text>
</comment>
<dbReference type="AlphaFoldDB" id="A0AAE1VN71"/>
<evidence type="ECO:0000313" key="2">
    <source>
        <dbReference type="Proteomes" id="UP001291623"/>
    </source>
</evidence>
<dbReference type="EMBL" id="JAVYJV010000002">
    <property type="protein sequence ID" value="KAK4376643.1"/>
    <property type="molecule type" value="Genomic_DNA"/>
</dbReference>
<keyword evidence="2" id="KW-1185">Reference proteome</keyword>
<sequence length="144" mass="16647">MSCIIFRMLEEGKNIVEVVERTFAQFNLPQEHHCKFNSSFMQEDNDVLIAEYAPIPYQDALQSKIYSNSDPYHSSSSMMVMQTMTINTFTIEEQLASLTKAIVSLTKHVQEQDVKLFKLTNKMENIAERESIQAHVKLPDIQEK</sequence>
<dbReference type="Proteomes" id="UP001291623">
    <property type="component" value="Unassembled WGS sequence"/>
</dbReference>
<accession>A0AAE1VN71</accession>
<reference evidence="1" key="1">
    <citation type="submission" date="2023-12" db="EMBL/GenBank/DDBJ databases">
        <title>Genome assembly of Anisodus tanguticus.</title>
        <authorList>
            <person name="Wang Y.-J."/>
        </authorList>
    </citation>
    <scope>NUCLEOTIDE SEQUENCE</scope>
    <source>
        <strain evidence="1">KB-2021</strain>
        <tissue evidence="1">Leaf</tissue>
    </source>
</reference>
<name>A0AAE1VN71_9SOLA</name>
<organism evidence="1 2">
    <name type="scientific">Anisodus tanguticus</name>
    <dbReference type="NCBI Taxonomy" id="243964"/>
    <lineage>
        <taxon>Eukaryota</taxon>
        <taxon>Viridiplantae</taxon>
        <taxon>Streptophyta</taxon>
        <taxon>Embryophyta</taxon>
        <taxon>Tracheophyta</taxon>
        <taxon>Spermatophyta</taxon>
        <taxon>Magnoliopsida</taxon>
        <taxon>eudicotyledons</taxon>
        <taxon>Gunneridae</taxon>
        <taxon>Pentapetalae</taxon>
        <taxon>asterids</taxon>
        <taxon>lamiids</taxon>
        <taxon>Solanales</taxon>
        <taxon>Solanaceae</taxon>
        <taxon>Solanoideae</taxon>
        <taxon>Hyoscyameae</taxon>
        <taxon>Anisodus</taxon>
    </lineage>
</organism>
<protein>
    <submittedName>
        <fullName evidence="1">Uncharacterized protein</fullName>
    </submittedName>
</protein>
<proteinExistence type="predicted"/>
<gene>
    <name evidence="1" type="ORF">RND71_002939</name>
</gene>
<evidence type="ECO:0000313" key="1">
    <source>
        <dbReference type="EMBL" id="KAK4376643.1"/>
    </source>
</evidence>